<feature type="region of interest" description="Disordered" evidence="1">
    <location>
        <begin position="22"/>
        <end position="51"/>
    </location>
</feature>
<sequence>MPISNIEEKLELAKNRLLELDREESLIEESTPPESTTPESTTTESTTTENTGSGKIVVFSEVTLERYHKFRGEGELKRSNIYVRLVKGEVIAYEMPSSAHAFVAQKLATMLDIWSNQHLNVLCELDITTGNNSEYCADVVAEPEQIPPPAPGYEAQPTIIIEVAKTETLTSLNDLAPDYFSASVRYTQTNSATVYLGVKMFPRRQDSTAAMLAILYLRNNQVPNPAANAPNPPPNTPPMIAMANTIPNLAISFGTAPINYQRTAFVNNTGIRNDRLTGYIQNNDIPCTRAGMQNYQLTIPANLLFPGGVPVGVPNNLVIDLWWLQNKILYYLVCIAFMLLWYIIINIC</sequence>
<name>A0A2N1MAL7_9GLOM</name>
<evidence type="ECO:0000256" key="2">
    <source>
        <dbReference type="SAM" id="Phobius"/>
    </source>
</evidence>
<feature type="compositionally biased region" description="Low complexity" evidence="1">
    <location>
        <begin position="28"/>
        <end position="49"/>
    </location>
</feature>
<proteinExistence type="predicted"/>
<dbReference type="VEuPathDB" id="FungiDB:RhiirFUN_006566"/>
<keyword evidence="2" id="KW-0812">Transmembrane</keyword>
<reference evidence="4 5" key="2">
    <citation type="submission" date="2017-10" db="EMBL/GenBank/DDBJ databases">
        <title>Extensive intraspecific genome diversity in a model arbuscular mycorrhizal fungus.</title>
        <authorList>
            <person name="Chen E.C.H."/>
            <person name="Morin E."/>
            <person name="Baudet D."/>
            <person name="Noel J."/>
            <person name="Ndikumana S."/>
            <person name="Charron P."/>
            <person name="St-Onge C."/>
            <person name="Giorgi J."/>
            <person name="Grigoriev I.V."/>
            <person name="Roux C."/>
            <person name="Martin F.M."/>
            <person name="Corradi N."/>
        </authorList>
    </citation>
    <scope>NUCLEOTIDE SEQUENCE [LARGE SCALE GENOMIC DNA]</scope>
    <source>
        <strain evidence="4 5">C2</strain>
    </source>
</reference>
<dbReference type="VEuPathDB" id="FungiDB:RhiirA1_535635"/>
<dbReference type="VEuPathDB" id="FungiDB:FUN_025227"/>
<feature type="transmembrane region" description="Helical" evidence="2">
    <location>
        <begin position="328"/>
        <end position="345"/>
    </location>
</feature>
<evidence type="ECO:0000313" key="4">
    <source>
        <dbReference type="EMBL" id="PKK58678.1"/>
    </source>
</evidence>
<dbReference type="AlphaFoldDB" id="A0A2N1MAL7"/>
<comment type="caution">
    <text evidence="4">The sequence shown here is derived from an EMBL/GenBank/DDBJ whole genome shotgun (WGS) entry which is preliminary data.</text>
</comment>
<protein>
    <recommendedName>
        <fullName evidence="3">Putative restriction endonuclease domain-containing protein</fullName>
    </recommendedName>
</protein>
<dbReference type="Proteomes" id="UP000233469">
    <property type="component" value="Unassembled WGS sequence"/>
</dbReference>
<evidence type="ECO:0000256" key="1">
    <source>
        <dbReference type="SAM" id="MobiDB-lite"/>
    </source>
</evidence>
<feature type="domain" description="Putative restriction endonuclease" evidence="3">
    <location>
        <begin position="78"/>
        <end position="186"/>
    </location>
</feature>
<reference evidence="4 5" key="1">
    <citation type="submission" date="2016-04" db="EMBL/GenBank/DDBJ databases">
        <title>Genome analyses suggest a sexual origin of heterokaryosis in a supposedly ancient asexual fungus.</title>
        <authorList>
            <person name="Ropars J."/>
            <person name="Sedzielewska K."/>
            <person name="Noel J."/>
            <person name="Charron P."/>
            <person name="Farinelli L."/>
            <person name="Marton T."/>
            <person name="Kruger M."/>
            <person name="Pelin A."/>
            <person name="Brachmann A."/>
            <person name="Corradi N."/>
        </authorList>
    </citation>
    <scope>NUCLEOTIDE SEQUENCE [LARGE SCALE GENOMIC DNA]</scope>
    <source>
        <strain evidence="4 5">C2</strain>
    </source>
</reference>
<gene>
    <name evidence="4" type="ORF">RhiirC2_763247</name>
</gene>
<keyword evidence="2" id="KW-1133">Transmembrane helix</keyword>
<dbReference type="EMBL" id="LLXL01003447">
    <property type="protein sequence ID" value="PKK58678.1"/>
    <property type="molecule type" value="Genomic_DNA"/>
</dbReference>
<dbReference type="InterPro" id="IPR012296">
    <property type="entry name" value="Nuclease_put_TT1808"/>
</dbReference>
<keyword evidence="2" id="KW-0472">Membrane</keyword>
<dbReference type="Pfam" id="PF05685">
    <property type="entry name" value="Uma2"/>
    <property type="match status" value="1"/>
</dbReference>
<evidence type="ECO:0000259" key="3">
    <source>
        <dbReference type="Pfam" id="PF05685"/>
    </source>
</evidence>
<dbReference type="Gene3D" id="3.90.1570.10">
    <property type="entry name" value="tt1808, chain A"/>
    <property type="match status" value="1"/>
</dbReference>
<evidence type="ECO:0000313" key="5">
    <source>
        <dbReference type="Proteomes" id="UP000233469"/>
    </source>
</evidence>
<organism evidence="4 5">
    <name type="scientific">Rhizophagus irregularis</name>
    <dbReference type="NCBI Taxonomy" id="588596"/>
    <lineage>
        <taxon>Eukaryota</taxon>
        <taxon>Fungi</taxon>
        <taxon>Fungi incertae sedis</taxon>
        <taxon>Mucoromycota</taxon>
        <taxon>Glomeromycotina</taxon>
        <taxon>Glomeromycetes</taxon>
        <taxon>Glomerales</taxon>
        <taxon>Glomeraceae</taxon>
        <taxon>Rhizophagus</taxon>
    </lineage>
</organism>
<dbReference type="InterPro" id="IPR008538">
    <property type="entry name" value="Uma2"/>
</dbReference>
<accession>A0A2N1MAL7</accession>